<gene>
    <name evidence="1" type="ordered locus">MTR_7g053320</name>
</gene>
<evidence type="ECO:0000313" key="2">
    <source>
        <dbReference type="EnsemblPlants" id="KEH22543"/>
    </source>
</evidence>
<reference evidence="2" key="3">
    <citation type="submission" date="2015-04" db="UniProtKB">
        <authorList>
            <consortium name="EnsemblPlants"/>
        </authorList>
    </citation>
    <scope>IDENTIFICATION</scope>
    <source>
        <strain evidence="2">cv. Jemalong A17</strain>
    </source>
</reference>
<keyword evidence="3" id="KW-1185">Reference proteome</keyword>
<sequence>MNKRFYLTTQGVQEGEWKPMKVGRNGPLISHLMFANHLFLFAHAMEEHIRFPMKKVVVCSFVEESSKEVGYNYLIEQAVTEAIPTHSMLTTATAKSSLQEIQSSFIWGDDDNRHHFHSVNRLCDRGNMQGMIVACK</sequence>
<protein>
    <submittedName>
        <fullName evidence="1 2">Uncharacterized protein</fullName>
    </submittedName>
</protein>
<dbReference type="EnsemblPlants" id="KEH22543">
    <property type="protein sequence ID" value="KEH22543"/>
    <property type="gene ID" value="MTR_7g053320"/>
</dbReference>
<name>A0A072U080_MEDTR</name>
<accession>A0A072U080</accession>
<evidence type="ECO:0000313" key="3">
    <source>
        <dbReference type="Proteomes" id="UP000002051"/>
    </source>
</evidence>
<reference evidence="1 3" key="2">
    <citation type="journal article" date="2014" name="BMC Genomics">
        <title>An improved genome release (version Mt4.0) for the model legume Medicago truncatula.</title>
        <authorList>
            <person name="Tang H."/>
            <person name="Krishnakumar V."/>
            <person name="Bidwell S."/>
            <person name="Rosen B."/>
            <person name="Chan A."/>
            <person name="Zhou S."/>
            <person name="Gentzbittel L."/>
            <person name="Childs K.L."/>
            <person name="Yandell M."/>
            <person name="Gundlach H."/>
            <person name="Mayer K.F."/>
            <person name="Schwartz D.C."/>
            <person name="Town C.D."/>
        </authorList>
    </citation>
    <scope>GENOME REANNOTATION</scope>
    <source>
        <strain evidence="1">A17</strain>
        <strain evidence="2 3">cv. Jemalong A17</strain>
    </source>
</reference>
<dbReference type="AlphaFoldDB" id="A0A072U080"/>
<dbReference type="EMBL" id="CM001223">
    <property type="protein sequence ID" value="KEH22543.1"/>
    <property type="molecule type" value="Genomic_DNA"/>
</dbReference>
<proteinExistence type="predicted"/>
<reference evidence="1 3" key="1">
    <citation type="journal article" date="2011" name="Nature">
        <title>The Medicago genome provides insight into the evolution of rhizobial symbioses.</title>
        <authorList>
            <person name="Young N.D."/>
            <person name="Debelle F."/>
            <person name="Oldroyd G.E."/>
            <person name="Geurts R."/>
            <person name="Cannon S.B."/>
            <person name="Udvardi M.K."/>
            <person name="Benedito V.A."/>
            <person name="Mayer K.F."/>
            <person name="Gouzy J."/>
            <person name="Schoof H."/>
            <person name="Van de Peer Y."/>
            <person name="Proost S."/>
            <person name="Cook D.R."/>
            <person name="Meyers B.C."/>
            <person name="Spannagl M."/>
            <person name="Cheung F."/>
            <person name="De Mita S."/>
            <person name="Krishnakumar V."/>
            <person name="Gundlach H."/>
            <person name="Zhou S."/>
            <person name="Mudge J."/>
            <person name="Bharti A.K."/>
            <person name="Murray J.D."/>
            <person name="Naoumkina M.A."/>
            <person name="Rosen B."/>
            <person name="Silverstein K.A."/>
            <person name="Tang H."/>
            <person name="Rombauts S."/>
            <person name="Zhao P.X."/>
            <person name="Zhou P."/>
            <person name="Barbe V."/>
            <person name="Bardou P."/>
            <person name="Bechner M."/>
            <person name="Bellec A."/>
            <person name="Berger A."/>
            <person name="Berges H."/>
            <person name="Bidwell S."/>
            <person name="Bisseling T."/>
            <person name="Choisne N."/>
            <person name="Couloux A."/>
            <person name="Denny R."/>
            <person name="Deshpande S."/>
            <person name="Dai X."/>
            <person name="Doyle J.J."/>
            <person name="Dudez A.M."/>
            <person name="Farmer A.D."/>
            <person name="Fouteau S."/>
            <person name="Franken C."/>
            <person name="Gibelin C."/>
            <person name="Gish J."/>
            <person name="Goldstein S."/>
            <person name="Gonzalez A.J."/>
            <person name="Green P.J."/>
            <person name="Hallab A."/>
            <person name="Hartog M."/>
            <person name="Hua A."/>
            <person name="Humphray S.J."/>
            <person name="Jeong D.H."/>
            <person name="Jing Y."/>
            <person name="Jocker A."/>
            <person name="Kenton S.M."/>
            <person name="Kim D.J."/>
            <person name="Klee K."/>
            <person name="Lai H."/>
            <person name="Lang C."/>
            <person name="Lin S."/>
            <person name="Macmil S.L."/>
            <person name="Magdelenat G."/>
            <person name="Matthews L."/>
            <person name="McCorrison J."/>
            <person name="Monaghan E.L."/>
            <person name="Mun J.H."/>
            <person name="Najar F.Z."/>
            <person name="Nicholson C."/>
            <person name="Noirot C."/>
            <person name="O'Bleness M."/>
            <person name="Paule C.R."/>
            <person name="Poulain J."/>
            <person name="Prion F."/>
            <person name="Qin B."/>
            <person name="Qu C."/>
            <person name="Retzel E.F."/>
            <person name="Riddle C."/>
            <person name="Sallet E."/>
            <person name="Samain S."/>
            <person name="Samson N."/>
            <person name="Sanders I."/>
            <person name="Saurat O."/>
            <person name="Scarpelli C."/>
            <person name="Schiex T."/>
            <person name="Segurens B."/>
            <person name="Severin A.J."/>
            <person name="Sherrier D.J."/>
            <person name="Shi R."/>
            <person name="Sims S."/>
            <person name="Singer S.R."/>
            <person name="Sinharoy S."/>
            <person name="Sterck L."/>
            <person name="Viollet A."/>
            <person name="Wang B.B."/>
            <person name="Wang K."/>
            <person name="Wang M."/>
            <person name="Wang X."/>
            <person name="Warfsmann J."/>
            <person name="Weissenbach J."/>
            <person name="White D.D."/>
            <person name="White J.D."/>
            <person name="Wiley G.B."/>
            <person name="Wincker P."/>
            <person name="Xing Y."/>
            <person name="Yang L."/>
            <person name="Yao Z."/>
            <person name="Ying F."/>
            <person name="Zhai J."/>
            <person name="Zhou L."/>
            <person name="Zuber A."/>
            <person name="Denarie J."/>
            <person name="Dixon R.A."/>
            <person name="May G.D."/>
            <person name="Schwartz D.C."/>
            <person name="Rogers J."/>
            <person name="Quetier F."/>
            <person name="Town C.D."/>
            <person name="Roe B.A."/>
        </authorList>
    </citation>
    <scope>NUCLEOTIDE SEQUENCE [LARGE SCALE GENOMIC DNA]</scope>
    <source>
        <strain evidence="1">A17</strain>
        <strain evidence="2 3">cv. Jemalong A17</strain>
    </source>
</reference>
<evidence type="ECO:0000313" key="1">
    <source>
        <dbReference type="EMBL" id="KEH22543.1"/>
    </source>
</evidence>
<dbReference type="HOGENOM" id="CLU_1878518_0_0_1"/>
<dbReference type="Proteomes" id="UP000002051">
    <property type="component" value="Unassembled WGS sequence"/>
</dbReference>
<organism evidence="1 3">
    <name type="scientific">Medicago truncatula</name>
    <name type="common">Barrel medic</name>
    <name type="synonym">Medicago tribuloides</name>
    <dbReference type="NCBI Taxonomy" id="3880"/>
    <lineage>
        <taxon>Eukaryota</taxon>
        <taxon>Viridiplantae</taxon>
        <taxon>Streptophyta</taxon>
        <taxon>Embryophyta</taxon>
        <taxon>Tracheophyta</taxon>
        <taxon>Spermatophyta</taxon>
        <taxon>Magnoliopsida</taxon>
        <taxon>eudicotyledons</taxon>
        <taxon>Gunneridae</taxon>
        <taxon>Pentapetalae</taxon>
        <taxon>rosids</taxon>
        <taxon>fabids</taxon>
        <taxon>Fabales</taxon>
        <taxon>Fabaceae</taxon>
        <taxon>Papilionoideae</taxon>
        <taxon>50 kb inversion clade</taxon>
        <taxon>NPAAA clade</taxon>
        <taxon>Hologalegina</taxon>
        <taxon>IRL clade</taxon>
        <taxon>Trifolieae</taxon>
        <taxon>Medicago</taxon>
    </lineage>
</organism>